<evidence type="ECO:0000313" key="2">
    <source>
        <dbReference type="EMBL" id="PMD26057.1"/>
    </source>
</evidence>
<gene>
    <name evidence="2" type="ORF">NA56DRAFT_334799</name>
</gene>
<proteinExistence type="predicted"/>
<evidence type="ECO:0000256" key="1">
    <source>
        <dbReference type="SAM" id="MobiDB-lite"/>
    </source>
</evidence>
<accession>A0A2J6QIG9</accession>
<feature type="compositionally biased region" description="Basic and acidic residues" evidence="1">
    <location>
        <begin position="1"/>
        <end position="18"/>
    </location>
</feature>
<feature type="region of interest" description="Disordered" evidence="1">
    <location>
        <begin position="1"/>
        <end position="34"/>
    </location>
</feature>
<evidence type="ECO:0000313" key="3">
    <source>
        <dbReference type="Proteomes" id="UP000235672"/>
    </source>
</evidence>
<reference evidence="2 3" key="1">
    <citation type="submission" date="2016-05" db="EMBL/GenBank/DDBJ databases">
        <title>A degradative enzymes factory behind the ericoid mycorrhizal symbiosis.</title>
        <authorList>
            <consortium name="DOE Joint Genome Institute"/>
            <person name="Martino E."/>
            <person name="Morin E."/>
            <person name="Grelet G."/>
            <person name="Kuo A."/>
            <person name="Kohler A."/>
            <person name="Daghino S."/>
            <person name="Barry K."/>
            <person name="Choi C."/>
            <person name="Cichocki N."/>
            <person name="Clum A."/>
            <person name="Copeland A."/>
            <person name="Hainaut M."/>
            <person name="Haridas S."/>
            <person name="Labutti K."/>
            <person name="Lindquist E."/>
            <person name="Lipzen A."/>
            <person name="Khouja H.-R."/>
            <person name="Murat C."/>
            <person name="Ohm R."/>
            <person name="Olson A."/>
            <person name="Spatafora J."/>
            <person name="Veneault-Fourrey C."/>
            <person name="Henrissat B."/>
            <person name="Grigoriev I."/>
            <person name="Martin F."/>
            <person name="Perotto S."/>
        </authorList>
    </citation>
    <scope>NUCLEOTIDE SEQUENCE [LARGE SCALE GENOMIC DNA]</scope>
    <source>
        <strain evidence="2 3">UAMH 7357</strain>
    </source>
</reference>
<sequence length="153" mass="17372">MIKSNSDTREGRFVNVRDCKRHNRPNPSKTHSKRLVLRRKGMQHKHQPTANNGNQQITDNCASQANRATLHVIITAKSYISDPVPPGAFIASFHLASRIRFRLISNSFFLSRNFIEDPWQTMNEQMGMVMFSSSIVVVANSLPLSPGNVPRHY</sequence>
<keyword evidence="3" id="KW-1185">Reference proteome</keyword>
<organism evidence="2 3">
    <name type="scientific">Hyaloscypha hepaticicola</name>
    <dbReference type="NCBI Taxonomy" id="2082293"/>
    <lineage>
        <taxon>Eukaryota</taxon>
        <taxon>Fungi</taxon>
        <taxon>Dikarya</taxon>
        <taxon>Ascomycota</taxon>
        <taxon>Pezizomycotina</taxon>
        <taxon>Leotiomycetes</taxon>
        <taxon>Helotiales</taxon>
        <taxon>Hyaloscyphaceae</taxon>
        <taxon>Hyaloscypha</taxon>
    </lineage>
</organism>
<dbReference type="EMBL" id="KZ613468">
    <property type="protein sequence ID" value="PMD26057.1"/>
    <property type="molecule type" value="Genomic_DNA"/>
</dbReference>
<dbReference type="Proteomes" id="UP000235672">
    <property type="component" value="Unassembled WGS sequence"/>
</dbReference>
<protein>
    <submittedName>
        <fullName evidence="2">Uncharacterized protein</fullName>
    </submittedName>
</protein>
<dbReference type="AlphaFoldDB" id="A0A2J6QIG9"/>
<feature type="compositionally biased region" description="Basic residues" evidence="1">
    <location>
        <begin position="19"/>
        <end position="34"/>
    </location>
</feature>
<name>A0A2J6QIG9_9HELO</name>